<dbReference type="PANTHER" id="PTHR21064">
    <property type="entry name" value="AMINOGLYCOSIDE PHOSPHOTRANSFERASE DOMAIN-CONTAINING PROTEIN-RELATED"/>
    <property type="match status" value="1"/>
</dbReference>
<feature type="domain" description="Aminoglycoside phosphotransferase" evidence="9">
    <location>
        <begin position="43"/>
        <end position="264"/>
    </location>
</feature>
<evidence type="ECO:0000259" key="9">
    <source>
        <dbReference type="Pfam" id="PF01636"/>
    </source>
</evidence>
<proteinExistence type="predicted"/>
<evidence type="ECO:0000256" key="3">
    <source>
        <dbReference type="ARBA" id="ARBA00022679"/>
    </source>
</evidence>
<dbReference type="GO" id="GO:0005737">
    <property type="term" value="C:cytoplasm"/>
    <property type="evidence" value="ECO:0007669"/>
    <property type="project" value="UniProtKB-SubCell"/>
</dbReference>
<reference evidence="10" key="1">
    <citation type="submission" date="2020-05" db="EMBL/GenBank/DDBJ databases">
        <authorList>
            <person name="Chiriac C."/>
            <person name="Salcher M."/>
            <person name="Ghai R."/>
            <person name="Kavagutti S V."/>
        </authorList>
    </citation>
    <scope>NUCLEOTIDE SEQUENCE</scope>
</reference>
<evidence type="ECO:0000256" key="6">
    <source>
        <dbReference type="ARBA" id="ARBA00037368"/>
    </source>
</evidence>
<evidence type="ECO:0000256" key="4">
    <source>
        <dbReference type="ARBA" id="ARBA00022777"/>
    </source>
</evidence>
<dbReference type="PANTHER" id="PTHR21064:SF1">
    <property type="entry name" value="HYDROXYLYSINE KINASE"/>
    <property type="match status" value="1"/>
</dbReference>
<keyword evidence="3" id="KW-0808">Transferase</keyword>
<evidence type="ECO:0000256" key="7">
    <source>
        <dbReference type="ARBA" id="ARBA00038873"/>
    </source>
</evidence>
<evidence type="ECO:0000256" key="2">
    <source>
        <dbReference type="ARBA" id="ARBA00022490"/>
    </source>
</evidence>
<keyword evidence="2" id="KW-0963">Cytoplasm</keyword>
<evidence type="ECO:0000256" key="1">
    <source>
        <dbReference type="ARBA" id="ARBA00004496"/>
    </source>
</evidence>
<keyword evidence="4" id="KW-0418">Kinase</keyword>
<dbReference type="InterPro" id="IPR002575">
    <property type="entry name" value="Aminoglycoside_PTrfase"/>
</dbReference>
<evidence type="ECO:0000256" key="5">
    <source>
        <dbReference type="ARBA" id="ARBA00036820"/>
    </source>
</evidence>
<evidence type="ECO:0000256" key="8">
    <source>
        <dbReference type="ARBA" id="ARBA00040505"/>
    </source>
</evidence>
<dbReference type="AlphaFoldDB" id="A0A6J7FWA8"/>
<dbReference type="Pfam" id="PF01636">
    <property type="entry name" value="APH"/>
    <property type="match status" value="1"/>
</dbReference>
<dbReference type="GO" id="GO:0047992">
    <property type="term" value="F:hydroxylysine kinase activity"/>
    <property type="evidence" value="ECO:0007669"/>
    <property type="project" value="UniProtKB-EC"/>
</dbReference>
<evidence type="ECO:0000313" key="10">
    <source>
        <dbReference type="EMBL" id="CAB4899546.1"/>
    </source>
</evidence>
<dbReference type="EMBL" id="CAFBMB010000055">
    <property type="protein sequence ID" value="CAB4899546.1"/>
    <property type="molecule type" value="Genomic_DNA"/>
</dbReference>
<comment type="subcellular location">
    <subcellularLocation>
        <location evidence="1">Cytoplasm</location>
    </subcellularLocation>
</comment>
<name>A0A6J7FWA8_9ZZZZ</name>
<comment type="catalytic activity">
    <reaction evidence="5">
        <text>(5R)-5-hydroxy-L-lysine + GTP = (5R)-5-phosphooxy-L-lysine + GDP + H(+)</text>
        <dbReference type="Rhea" id="RHEA:19049"/>
        <dbReference type="ChEBI" id="CHEBI:15378"/>
        <dbReference type="ChEBI" id="CHEBI:37565"/>
        <dbReference type="ChEBI" id="CHEBI:57882"/>
        <dbReference type="ChEBI" id="CHEBI:58189"/>
        <dbReference type="ChEBI" id="CHEBI:58357"/>
        <dbReference type="EC" id="2.7.1.81"/>
    </reaction>
</comment>
<organism evidence="10">
    <name type="scientific">freshwater metagenome</name>
    <dbReference type="NCBI Taxonomy" id="449393"/>
    <lineage>
        <taxon>unclassified sequences</taxon>
        <taxon>metagenomes</taxon>
        <taxon>ecological metagenomes</taxon>
    </lineage>
</organism>
<protein>
    <recommendedName>
        <fullName evidence="8">Hydroxylysine kinase</fullName>
        <ecNumber evidence="7">2.7.1.81</ecNumber>
    </recommendedName>
</protein>
<gene>
    <name evidence="10" type="ORF">UFOPK3516_00866</name>
</gene>
<sequence>MTLVRFTDEVVTQLVKDVEATYGLSLEAFMVIEGETDASIGMRTTTGEAFLVKARPDEMDSPDLIWQQQVHLRLAEHTFPFDVPRLLPARSGDLRVALDIAGVTHIVRVLTFLEGELMSDVSDVPSREFLADLGAVSARLTIALADLVPPPGLTEHFWVLTRSLEALAESLDRLPPSDQTRIVRQIMDYAAGCLSGVADLPIATVHQDLNTHNVLVDPKNSVRVTGVIDFNDTVRTIRVADIAIAAGYAMLSSDEPLDAFVTVVDGYLQLAPLTSAERAALFPLGLIRLCVNWSTWLARSEGDPTSYAASRMSATWPAIAWAVDAGLEQCQQMVTERLS</sequence>
<dbReference type="EC" id="2.7.1.81" evidence="7"/>
<comment type="function">
    <text evidence="6">Catalyzes the GTP-dependent phosphorylation of 5-hydroxy-L-lysine.</text>
</comment>
<dbReference type="InterPro" id="IPR011009">
    <property type="entry name" value="Kinase-like_dom_sf"/>
</dbReference>
<dbReference type="SUPFAM" id="SSF56112">
    <property type="entry name" value="Protein kinase-like (PK-like)"/>
    <property type="match status" value="1"/>
</dbReference>
<accession>A0A6J7FWA8</accession>
<dbReference type="Gene3D" id="3.90.1200.10">
    <property type="match status" value="1"/>
</dbReference>
<dbReference type="InterPro" id="IPR050249">
    <property type="entry name" value="Pseudomonas-type_ThrB"/>
</dbReference>